<dbReference type="AlphaFoldDB" id="A0A4R8MN10"/>
<keyword evidence="2" id="KW-1185">Reference proteome</keyword>
<gene>
    <name evidence="1" type="ORF">CLV96_4007</name>
</gene>
<evidence type="ECO:0000313" key="1">
    <source>
        <dbReference type="EMBL" id="TDY66039.1"/>
    </source>
</evidence>
<reference evidence="1 2" key="1">
    <citation type="submission" date="2019-03" db="EMBL/GenBank/DDBJ databases">
        <title>Genomic Encyclopedia of Archaeal and Bacterial Type Strains, Phase II (KMG-II): from individual species to whole genera.</title>
        <authorList>
            <person name="Goeker M."/>
        </authorList>
    </citation>
    <scope>NUCLEOTIDE SEQUENCE [LARGE SCALE GENOMIC DNA]</scope>
    <source>
        <strain evidence="1 2">DSM 21537</strain>
    </source>
</reference>
<sequence length="249" mass="29462">MKIQLSKIKHFLEALDWKVEDYPTKKNILTKYINKSNGFDKGKTIFIPNEESGSGYEEYIKNILNILSETYRTHPKIIEYNLRFLNHQISREELLRRLELPILLLSKRTQTLGDYYLLIGLKNGLNKPEFIEYFILITYNDKSFFGGKKIDIESAVYQVFDYEPNSHHFNEAIKMGIRQIEHIVFKEIFPQINSYYSDKEYLTYLNLEPTNLLELNVIINKNKAFADFIYNHTENDLITDLIGKIKNDV</sequence>
<protein>
    <submittedName>
        <fullName evidence="1">Uncharacterized protein</fullName>
    </submittedName>
</protein>
<dbReference type="RefSeq" id="WP_004787820.1">
    <property type="nucleotide sequence ID" value="NZ_SORO01000010.1"/>
</dbReference>
<comment type="caution">
    <text evidence="1">The sequence shown here is derived from an EMBL/GenBank/DDBJ whole genome shotgun (WGS) entry which is preliminary data.</text>
</comment>
<proteinExistence type="predicted"/>
<evidence type="ECO:0000313" key="2">
    <source>
        <dbReference type="Proteomes" id="UP000294684"/>
    </source>
</evidence>
<dbReference type="GeneID" id="79829240"/>
<accession>A0A4R8MN10</accession>
<dbReference type="STRING" id="1193051.LEP1GSC017_3976"/>
<organism evidence="1 2">
    <name type="scientific">Leptospira meyeri</name>
    <dbReference type="NCBI Taxonomy" id="29508"/>
    <lineage>
        <taxon>Bacteria</taxon>
        <taxon>Pseudomonadati</taxon>
        <taxon>Spirochaetota</taxon>
        <taxon>Spirochaetia</taxon>
        <taxon>Leptospirales</taxon>
        <taxon>Leptospiraceae</taxon>
        <taxon>Leptospira</taxon>
    </lineage>
</organism>
<name>A0A4R8MN10_LEPME</name>
<dbReference type="Proteomes" id="UP000294684">
    <property type="component" value="Unassembled WGS sequence"/>
</dbReference>
<dbReference type="EMBL" id="SORO01000010">
    <property type="protein sequence ID" value="TDY66039.1"/>
    <property type="molecule type" value="Genomic_DNA"/>
</dbReference>